<comment type="caution">
    <text evidence="3">The sequence shown here is derived from an EMBL/GenBank/DDBJ whole genome shotgun (WGS) entry which is preliminary data.</text>
</comment>
<dbReference type="InterPro" id="IPR043128">
    <property type="entry name" value="Rev_trsase/Diguanyl_cyclase"/>
</dbReference>
<dbReference type="AlphaFoldDB" id="A0A7W8E635"/>
<dbReference type="Pfam" id="PF00990">
    <property type="entry name" value="GGDEF"/>
    <property type="match status" value="1"/>
</dbReference>
<dbReference type="PANTHER" id="PTHR46663:SF2">
    <property type="entry name" value="GGDEF DOMAIN-CONTAINING PROTEIN"/>
    <property type="match status" value="1"/>
</dbReference>
<sequence length="408" mass="44899">MKEKLNFSIRGTRELRLILPFIAILLALVLVSAFSIDILSAARAYVGGESLWSKRQKDAVIHLMRYADGYGEEEFSAYERAIAVPLSDRKARLELTSARPDYGKAAAGLPAGGNHPDDIPGMIRLVRYFGRLPAVERAVGIWARADDEVATLNELAERLHVAVRDSKGGADSVALLLHRIQDTNARVTPLEEAFSSSLGQISRQLRSFLIPGIGIVAALLFFPGVAISLRDVQRERRHTLHLTHQASHDALTGLFNRIEFERCLSNAIDEVHEDGSAHALMYLDLDQFKLVNDTCGHAGGDELLRQIADLMRAQLRQTDIIARLGGDEFGILLVHCDADDGLRVAEAIREGISQYRFVCSQRTFTVGVSIGVLDLDQKVSQLVEALSAADAACYQAKQSGRNCVQVYQ</sequence>
<evidence type="ECO:0000313" key="3">
    <source>
        <dbReference type="EMBL" id="MBB5060256.1"/>
    </source>
</evidence>
<dbReference type="InterPro" id="IPR029787">
    <property type="entry name" value="Nucleotide_cyclase"/>
</dbReference>
<feature type="transmembrane region" description="Helical" evidence="1">
    <location>
        <begin position="208"/>
        <end position="229"/>
    </location>
</feature>
<dbReference type="Gene3D" id="3.30.70.270">
    <property type="match status" value="1"/>
</dbReference>
<name>A0A7W8E635_9BACT</name>
<accession>A0A7W8E635</accession>
<keyword evidence="1" id="KW-1133">Transmembrane helix</keyword>
<keyword evidence="1" id="KW-0812">Transmembrane</keyword>
<gene>
    <name evidence="3" type="ORF">HDF16_004992</name>
</gene>
<evidence type="ECO:0000256" key="1">
    <source>
        <dbReference type="SAM" id="Phobius"/>
    </source>
</evidence>
<dbReference type="NCBIfam" id="TIGR00254">
    <property type="entry name" value="GGDEF"/>
    <property type="match status" value="1"/>
</dbReference>
<reference evidence="3 4" key="1">
    <citation type="submission" date="2020-08" db="EMBL/GenBank/DDBJ databases">
        <title>Genomic Encyclopedia of Type Strains, Phase IV (KMG-V): Genome sequencing to study the core and pangenomes of soil and plant-associated prokaryotes.</title>
        <authorList>
            <person name="Whitman W."/>
        </authorList>
    </citation>
    <scope>NUCLEOTIDE SEQUENCE [LARGE SCALE GENOMIC DNA]</scope>
    <source>
        <strain evidence="3 4">M8UP14</strain>
    </source>
</reference>
<keyword evidence="4" id="KW-1185">Reference proteome</keyword>
<dbReference type="Proteomes" id="UP000540989">
    <property type="component" value="Unassembled WGS sequence"/>
</dbReference>
<dbReference type="PROSITE" id="PS50887">
    <property type="entry name" value="GGDEF"/>
    <property type="match status" value="1"/>
</dbReference>
<protein>
    <submittedName>
        <fullName evidence="3">Diguanylate cyclase (GGDEF)-like protein</fullName>
    </submittedName>
</protein>
<feature type="domain" description="GGDEF" evidence="2">
    <location>
        <begin position="276"/>
        <end position="408"/>
    </location>
</feature>
<proteinExistence type="predicted"/>
<dbReference type="SMART" id="SM00267">
    <property type="entry name" value="GGDEF"/>
    <property type="match status" value="1"/>
</dbReference>
<keyword evidence="1" id="KW-0472">Membrane</keyword>
<evidence type="ECO:0000259" key="2">
    <source>
        <dbReference type="PROSITE" id="PS50887"/>
    </source>
</evidence>
<dbReference type="GO" id="GO:0003824">
    <property type="term" value="F:catalytic activity"/>
    <property type="evidence" value="ECO:0007669"/>
    <property type="project" value="UniProtKB-ARBA"/>
</dbReference>
<dbReference type="EMBL" id="JACHIP010000011">
    <property type="protein sequence ID" value="MBB5060256.1"/>
    <property type="molecule type" value="Genomic_DNA"/>
</dbReference>
<evidence type="ECO:0000313" key="4">
    <source>
        <dbReference type="Proteomes" id="UP000540989"/>
    </source>
</evidence>
<dbReference type="RefSeq" id="WP_184222424.1">
    <property type="nucleotide sequence ID" value="NZ_JACHIP010000011.1"/>
</dbReference>
<dbReference type="PANTHER" id="PTHR46663">
    <property type="entry name" value="DIGUANYLATE CYCLASE DGCT-RELATED"/>
    <property type="match status" value="1"/>
</dbReference>
<dbReference type="InterPro" id="IPR000160">
    <property type="entry name" value="GGDEF_dom"/>
</dbReference>
<dbReference type="InterPro" id="IPR052163">
    <property type="entry name" value="DGC-Regulatory_Protein"/>
</dbReference>
<dbReference type="CDD" id="cd01949">
    <property type="entry name" value="GGDEF"/>
    <property type="match status" value="1"/>
</dbReference>
<dbReference type="SUPFAM" id="SSF55073">
    <property type="entry name" value="Nucleotide cyclase"/>
    <property type="match status" value="1"/>
</dbReference>
<dbReference type="FunFam" id="3.30.70.270:FF:000001">
    <property type="entry name" value="Diguanylate cyclase domain protein"/>
    <property type="match status" value="1"/>
</dbReference>
<organism evidence="3 4">
    <name type="scientific">Granulicella aggregans</name>
    <dbReference type="NCBI Taxonomy" id="474949"/>
    <lineage>
        <taxon>Bacteria</taxon>
        <taxon>Pseudomonadati</taxon>
        <taxon>Acidobacteriota</taxon>
        <taxon>Terriglobia</taxon>
        <taxon>Terriglobales</taxon>
        <taxon>Acidobacteriaceae</taxon>
        <taxon>Granulicella</taxon>
    </lineage>
</organism>